<dbReference type="STRING" id="1797535.A2744_01950"/>
<dbReference type="PANTHER" id="PTHR32432">
    <property type="entry name" value="CELL DIVISION PROTEIN FTSA-RELATED"/>
    <property type="match status" value="1"/>
</dbReference>
<organism evidence="3 4">
    <name type="scientific">Candidatus Buchananbacteria bacterium RIFCSPHIGHO2_01_FULL_44_11</name>
    <dbReference type="NCBI Taxonomy" id="1797535"/>
    <lineage>
        <taxon>Bacteria</taxon>
        <taxon>Candidatus Buchananiibacteriota</taxon>
    </lineage>
</organism>
<dbReference type="EMBL" id="MHIE01000007">
    <property type="protein sequence ID" value="OGY46105.1"/>
    <property type="molecule type" value="Genomic_DNA"/>
</dbReference>
<gene>
    <name evidence="3" type="ORF">A2744_01950</name>
</gene>
<comment type="caution">
    <text evidence="3">The sequence shown here is derived from an EMBL/GenBank/DDBJ whole genome shotgun (WGS) entry which is preliminary data.</text>
</comment>
<dbReference type="Pfam" id="PF11104">
    <property type="entry name" value="PilM_2"/>
    <property type="match status" value="1"/>
</dbReference>
<dbReference type="PANTHER" id="PTHR32432:SF3">
    <property type="entry name" value="ETHANOLAMINE UTILIZATION PROTEIN EUTJ"/>
    <property type="match status" value="1"/>
</dbReference>
<dbReference type="InterPro" id="IPR005883">
    <property type="entry name" value="PilM"/>
</dbReference>
<accession>A0A1G1Y1A9</accession>
<dbReference type="SMART" id="SM00287">
    <property type="entry name" value="SH3b"/>
    <property type="match status" value="1"/>
</dbReference>
<dbReference type="Proteomes" id="UP000178240">
    <property type="component" value="Unassembled WGS sequence"/>
</dbReference>
<sequence length="542" mass="59558">MARNNIFGLDISDHSIEAVLIKKTFGRPKVAAYARTVLRGDVIRDGIIKNPERLAENIKKVLASGRPKPIRASRCILSLPDARAFTTIFKLPAGLKHSEIKNTIPYKAEEIIPFKSSEVYFDFKTIVRVDSTQEVFYAAVPTKVIDGYLDVLAKAGLTAVAFDLESISLARALVSPALINEAKKHLAKDSKKFDAAILLMDIGARVTNLNIFDRNGIRQSLSIKIAGNRFSKALAAKLSVTEHEAEALKIKVGFDSKQDKGRVALVLQKEFERLINETKKLINYYQEESGRRVGLVILAGGSSLLPGLDQHLTDNLGLPVKIGDILTKVNDPANLIKAKNKSVIFANVLGLGLRGISKSPAIGDINFLPLKKAGLKFKPLATDKLAWRLVYVRLAVLLVAAVVFVGLTIFKNRGFDLYQQVYPVPDYSTEVSADINYEALDQLRLQFMLDAATSTSTTTPTTTPAVIEAESLFTIKIKQTSAGYLNVRSGAGTNYPKIGQVDSGTELPVLAEQDNWYQIELIQEAVRQEGWVSASYVDKVEE</sequence>
<feature type="domain" description="SH3b" evidence="2">
    <location>
        <begin position="475"/>
        <end position="541"/>
    </location>
</feature>
<dbReference type="InterPro" id="IPR043129">
    <property type="entry name" value="ATPase_NBD"/>
</dbReference>
<name>A0A1G1Y1A9_9BACT</name>
<keyword evidence="1" id="KW-0812">Transmembrane</keyword>
<feature type="transmembrane region" description="Helical" evidence="1">
    <location>
        <begin position="385"/>
        <end position="410"/>
    </location>
</feature>
<dbReference type="PROSITE" id="PS51781">
    <property type="entry name" value="SH3B"/>
    <property type="match status" value="1"/>
</dbReference>
<dbReference type="InterPro" id="IPR003646">
    <property type="entry name" value="SH3-like_bac-type"/>
</dbReference>
<evidence type="ECO:0000256" key="1">
    <source>
        <dbReference type="SAM" id="Phobius"/>
    </source>
</evidence>
<evidence type="ECO:0000259" key="2">
    <source>
        <dbReference type="PROSITE" id="PS51781"/>
    </source>
</evidence>
<keyword evidence="1" id="KW-0472">Membrane</keyword>
<dbReference type="AlphaFoldDB" id="A0A1G1Y1A9"/>
<dbReference type="Gene3D" id="2.30.30.40">
    <property type="entry name" value="SH3 Domains"/>
    <property type="match status" value="1"/>
</dbReference>
<evidence type="ECO:0000313" key="3">
    <source>
        <dbReference type="EMBL" id="OGY46105.1"/>
    </source>
</evidence>
<dbReference type="NCBIfam" id="TIGR01175">
    <property type="entry name" value="pilM"/>
    <property type="match status" value="1"/>
</dbReference>
<reference evidence="3 4" key="1">
    <citation type="journal article" date="2016" name="Nat. Commun.">
        <title>Thousands of microbial genomes shed light on interconnected biogeochemical processes in an aquifer system.</title>
        <authorList>
            <person name="Anantharaman K."/>
            <person name="Brown C.T."/>
            <person name="Hug L.A."/>
            <person name="Sharon I."/>
            <person name="Castelle C.J."/>
            <person name="Probst A.J."/>
            <person name="Thomas B.C."/>
            <person name="Singh A."/>
            <person name="Wilkins M.J."/>
            <person name="Karaoz U."/>
            <person name="Brodie E.L."/>
            <person name="Williams K.H."/>
            <person name="Hubbard S.S."/>
            <person name="Banfield J.F."/>
        </authorList>
    </citation>
    <scope>NUCLEOTIDE SEQUENCE [LARGE SCALE GENOMIC DNA]</scope>
</reference>
<keyword evidence="1" id="KW-1133">Transmembrane helix</keyword>
<dbReference type="Pfam" id="PF08239">
    <property type="entry name" value="SH3_3"/>
    <property type="match status" value="1"/>
</dbReference>
<dbReference type="CDD" id="cd24049">
    <property type="entry name" value="ASKHA_NBD_PilM"/>
    <property type="match status" value="1"/>
</dbReference>
<protein>
    <recommendedName>
        <fullName evidence="2">SH3b domain-containing protein</fullName>
    </recommendedName>
</protein>
<dbReference type="SUPFAM" id="SSF53067">
    <property type="entry name" value="Actin-like ATPase domain"/>
    <property type="match status" value="2"/>
</dbReference>
<dbReference type="Gene3D" id="3.30.420.40">
    <property type="match status" value="2"/>
</dbReference>
<dbReference type="Gene3D" id="3.30.1490.300">
    <property type="match status" value="1"/>
</dbReference>
<evidence type="ECO:0000313" key="4">
    <source>
        <dbReference type="Proteomes" id="UP000178240"/>
    </source>
</evidence>
<dbReference type="InterPro" id="IPR050696">
    <property type="entry name" value="FtsA/MreB"/>
</dbReference>
<proteinExistence type="predicted"/>